<evidence type="ECO:0000256" key="3">
    <source>
        <dbReference type="ARBA" id="ARBA00022737"/>
    </source>
</evidence>
<dbReference type="PANTHER" id="PTHR22722">
    <property type="entry name" value="LOW-DENSITY LIPOPROTEIN RECEPTOR-RELATED PROTEIN 2-RELATED"/>
    <property type="match status" value="1"/>
</dbReference>
<protein>
    <submittedName>
        <fullName evidence="10">Uncharacterized protein</fullName>
    </submittedName>
</protein>
<dbReference type="InterPro" id="IPR002172">
    <property type="entry name" value="LDrepeatLR_classA_rpt"/>
</dbReference>
<keyword evidence="5" id="KW-0472">Membrane</keyword>
<evidence type="ECO:0000313" key="11">
    <source>
        <dbReference type="Proteomes" id="UP000694408"/>
    </source>
</evidence>
<dbReference type="AlphaFoldDB" id="A0A8C5IHQ7"/>
<comment type="subcellular location">
    <subcellularLocation>
        <location evidence="1">Membrane</location>
        <topology evidence="1">Single-pass membrane protein</topology>
    </subcellularLocation>
</comment>
<dbReference type="SMART" id="SM00192">
    <property type="entry name" value="LDLa"/>
    <property type="match status" value="1"/>
</dbReference>
<dbReference type="InterPro" id="IPR023415">
    <property type="entry name" value="LDLR_class-A_CS"/>
</dbReference>
<feature type="disulfide bond" evidence="9">
    <location>
        <begin position="71"/>
        <end position="86"/>
    </location>
</feature>
<dbReference type="CDD" id="cd00112">
    <property type="entry name" value="LDLa"/>
    <property type="match status" value="1"/>
</dbReference>
<keyword evidence="7" id="KW-0675">Receptor</keyword>
<dbReference type="PROSITE" id="PS50068">
    <property type="entry name" value="LDLRA_2"/>
    <property type="match status" value="1"/>
</dbReference>
<keyword evidence="6 9" id="KW-1015">Disulfide bond</keyword>
<dbReference type="InterPro" id="IPR051221">
    <property type="entry name" value="LDLR-related"/>
</dbReference>
<evidence type="ECO:0000256" key="2">
    <source>
        <dbReference type="ARBA" id="ARBA00022692"/>
    </source>
</evidence>
<dbReference type="Gene3D" id="4.10.400.10">
    <property type="entry name" value="Low-density Lipoprotein Receptor"/>
    <property type="match status" value="1"/>
</dbReference>
<sequence>MTAPTALTRYEQDGDTKPPFCPCPGAVATAQGPAMPTVSLACPLQKDCTPRCEFDQFKCKNGHCIPMRWRCDADADCMDGSDEENCGTGGNGTAGCPPGTFGVRGGRMWGLCGVGGPWGC</sequence>
<evidence type="ECO:0000256" key="8">
    <source>
        <dbReference type="ARBA" id="ARBA00023180"/>
    </source>
</evidence>
<dbReference type="GO" id="GO:0043235">
    <property type="term" value="C:receptor complex"/>
    <property type="evidence" value="ECO:0007669"/>
    <property type="project" value="TreeGrafter"/>
</dbReference>
<evidence type="ECO:0000256" key="4">
    <source>
        <dbReference type="ARBA" id="ARBA00022989"/>
    </source>
</evidence>
<dbReference type="GO" id="GO:0005886">
    <property type="term" value="C:plasma membrane"/>
    <property type="evidence" value="ECO:0007669"/>
    <property type="project" value="TreeGrafter"/>
</dbReference>
<evidence type="ECO:0000256" key="6">
    <source>
        <dbReference type="ARBA" id="ARBA00023157"/>
    </source>
</evidence>
<evidence type="ECO:0000256" key="9">
    <source>
        <dbReference type="PROSITE-ProRule" id="PRU00124"/>
    </source>
</evidence>
<evidence type="ECO:0000256" key="5">
    <source>
        <dbReference type="ARBA" id="ARBA00023136"/>
    </source>
</evidence>
<dbReference type="PROSITE" id="PS01209">
    <property type="entry name" value="LDLRA_1"/>
    <property type="match status" value="1"/>
</dbReference>
<dbReference type="InterPro" id="IPR036055">
    <property type="entry name" value="LDL_receptor-like_sf"/>
</dbReference>
<name>A0A8C5IHQ7_JUNHY</name>
<dbReference type="FunFam" id="4.10.400.10:FF:000008">
    <property type="entry name" value="Low density lipoprotein receptor-related protein 1"/>
    <property type="match status" value="1"/>
</dbReference>
<dbReference type="Proteomes" id="UP000694408">
    <property type="component" value="Unplaced"/>
</dbReference>
<keyword evidence="4" id="KW-1133">Transmembrane helix</keyword>
<evidence type="ECO:0000313" key="10">
    <source>
        <dbReference type="Ensembl" id="ENSJHYP00000002770.1"/>
    </source>
</evidence>
<feature type="disulfide bond" evidence="9">
    <location>
        <begin position="52"/>
        <end position="64"/>
    </location>
</feature>
<evidence type="ECO:0000256" key="7">
    <source>
        <dbReference type="ARBA" id="ARBA00023170"/>
    </source>
</evidence>
<organism evidence="10 11">
    <name type="scientific">Junco hyemalis</name>
    <name type="common">Dark-eyed junco</name>
    <dbReference type="NCBI Taxonomy" id="40217"/>
    <lineage>
        <taxon>Eukaryota</taxon>
        <taxon>Metazoa</taxon>
        <taxon>Chordata</taxon>
        <taxon>Craniata</taxon>
        <taxon>Vertebrata</taxon>
        <taxon>Euteleostomi</taxon>
        <taxon>Archelosauria</taxon>
        <taxon>Archosauria</taxon>
        <taxon>Dinosauria</taxon>
        <taxon>Saurischia</taxon>
        <taxon>Theropoda</taxon>
        <taxon>Coelurosauria</taxon>
        <taxon>Aves</taxon>
        <taxon>Neognathae</taxon>
        <taxon>Neoaves</taxon>
        <taxon>Telluraves</taxon>
        <taxon>Australaves</taxon>
        <taxon>Passeriformes</taxon>
        <taxon>Passerellidae</taxon>
        <taxon>Junco</taxon>
    </lineage>
</organism>
<dbReference type="Ensembl" id="ENSJHYT00000003416.1">
    <property type="protein sequence ID" value="ENSJHYP00000002770.1"/>
    <property type="gene ID" value="ENSJHYG00000002302.1"/>
</dbReference>
<dbReference type="Pfam" id="PF00057">
    <property type="entry name" value="Ldl_recept_a"/>
    <property type="match status" value="1"/>
</dbReference>
<reference evidence="10" key="1">
    <citation type="submission" date="2025-08" db="UniProtKB">
        <authorList>
            <consortium name="Ensembl"/>
        </authorList>
    </citation>
    <scope>IDENTIFICATION</scope>
</reference>
<feature type="disulfide bond" evidence="9">
    <location>
        <begin position="59"/>
        <end position="77"/>
    </location>
</feature>
<keyword evidence="2" id="KW-0812">Transmembrane</keyword>
<keyword evidence="11" id="KW-1185">Reference proteome</keyword>
<keyword evidence="8" id="KW-0325">Glycoprotein</keyword>
<reference evidence="10" key="2">
    <citation type="submission" date="2025-09" db="UniProtKB">
        <authorList>
            <consortium name="Ensembl"/>
        </authorList>
    </citation>
    <scope>IDENTIFICATION</scope>
</reference>
<accession>A0A8C5IHQ7</accession>
<dbReference type="SUPFAM" id="SSF57424">
    <property type="entry name" value="LDL receptor-like module"/>
    <property type="match status" value="1"/>
</dbReference>
<keyword evidence="3" id="KW-0677">Repeat</keyword>
<evidence type="ECO:0000256" key="1">
    <source>
        <dbReference type="ARBA" id="ARBA00004167"/>
    </source>
</evidence>
<proteinExistence type="predicted"/>